<evidence type="ECO:0000313" key="2">
    <source>
        <dbReference type="Proteomes" id="UP000002671"/>
    </source>
</evidence>
<dbReference type="HOGENOM" id="CLU_470696_0_0_6"/>
<reference evidence="1 2" key="2">
    <citation type="journal article" date="2009" name="Infect. Immun.">
        <title>Comparative genomics reveal extensive transposon-mediated genomic plasticity and diversity among potential effector proteins within the genus Coxiella.</title>
        <authorList>
            <person name="Beare P.A."/>
            <person name="Unsworth N."/>
            <person name="Andoh M."/>
            <person name="Voth D.E."/>
            <person name="Omsland A."/>
            <person name="Gilk S.D."/>
            <person name="Williams K.P."/>
            <person name="Sobral B.W."/>
            <person name="Kupko J.J.III."/>
            <person name="Porcella S.F."/>
            <person name="Samuel J.E."/>
            <person name="Heinzen R.A."/>
        </authorList>
    </citation>
    <scope>NUCLEOTIDE SEQUENCE [LARGE SCALE GENOMIC DNA]</scope>
    <source>
        <strain evidence="2">RSA 493 / Nine Mile phase I</strain>
    </source>
</reference>
<dbReference type="Proteomes" id="UP000002671">
    <property type="component" value="Chromosome"/>
</dbReference>
<dbReference type="GeneID" id="1209576"/>
<reference evidence="1 2" key="1">
    <citation type="journal article" date="2003" name="Proc. Natl. Acad. Sci. U.S.A.">
        <title>Complete genome sequence of the Q-fever pathogen, Coxiella burnetii.</title>
        <authorList>
            <person name="Seshadri R."/>
            <person name="Paulsen I.T."/>
            <person name="Eisen J.A."/>
            <person name="Read T.D."/>
            <person name="Nelson K.E."/>
            <person name="Nelson W.C."/>
            <person name="Ward N.L."/>
            <person name="Tettelin H."/>
            <person name="Davidsen T.M."/>
            <person name="Beanan M.J."/>
            <person name="Deboy R.T."/>
            <person name="Daugherty S.C."/>
            <person name="Brinkac L.M."/>
            <person name="Madupu R."/>
            <person name="Dodson R.J."/>
            <person name="Khouri H.M."/>
            <person name="Lee K.H."/>
            <person name="Carty H.A."/>
            <person name="Scanlan D."/>
            <person name="Heinzen R.A."/>
            <person name="Thompson H.A."/>
            <person name="Samuel J.E."/>
            <person name="Fraser C.M."/>
            <person name="Heidelberg J.F."/>
        </authorList>
    </citation>
    <scope>NUCLEOTIDE SEQUENCE [LARGE SCALE GENOMIC DNA]</scope>
    <source>
        <strain evidence="2">RSA 493 / Nine Mile phase I</strain>
    </source>
</reference>
<gene>
    <name evidence="1" type="ordered locus">CBU_1665</name>
</gene>
<accession>Q83B50</accession>
<protein>
    <submittedName>
        <fullName evidence="1">Uncharacterized protein</fullName>
    </submittedName>
</protein>
<dbReference type="EMBL" id="AE016828">
    <property type="protein sequence ID" value="AAO91161.1"/>
    <property type="molecule type" value="Genomic_DNA"/>
</dbReference>
<sequence length="579" mass="67089">MKNKIVLRQLLAAKSIIPVGIYAGPRLDDSTLRNVKTYQALIAMLNNGLPLDGSELNCLIPKLGDLRAFDLCCDLYYRVSPSLDTFVRMIRAAAKAGSFNAGEIIYNHALGWLSQFNYDPLYYSELVNARLFFLQKIGTAEAVKEAIHFFLSSLKRGWCDIKAYPAVVGAVKQSFGSGYMDPFYQEIQGIFFNGIILLDKIDNAEISTGVTREESQSIRIDLLNKMLEAASWNRDFERVDECFAELEKINGDDYRTYRNLMYTRAIQYRYELPEKVDDEISKVFGKAYERGWLVPYTINSFFKALKSYVEQGNISKEGKETCFSHAKAVFEQAERISNCDEWTEYWFIELAVICGHEEVRLPLIEKMINSNKDHVFKRWLGNIEVNPRHCMKSVRFTDFVNDQFWKAKNNKAKLFNLIHHYLAHGKKAVNIKVIYSLIGRLGNFKYYLAEFLFLKVKNDPKHRYNQRLWEAIIKVAVQKRANLNLDILITNLIETVQTSPRNFQGKAVRLGENLCRVLKAHYAHNPDAEDPQLLSKLYDCIGERRVSMDDLNRSYSNLGFFHQRLPAYPREEYKHEFSL</sequence>
<name>Q83B50_COXBU</name>
<dbReference type="RefSeq" id="WP_010958361.1">
    <property type="nucleotide sequence ID" value="NC_002971.4"/>
</dbReference>
<dbReference type="PATRIC" id="fig|227377.7.peg.1655"/>
<evidence type="ECO:0000313" key="1">
    <source>
        <dbReference type="EMBL" id="AAO91161.1"/>
    </source>
</evidence>
<dbReference type="AlphaFoldDB" id="Q83B50"/>
<dbReference type="EnsemblBacteria" id="AAO91161">
    <property type="protein sequence ID" value="AAO91161"/>
    <property type="gene ID" value="CBU_1665"/>
</dbReference>
<organism evidence="1 2">
    <name type="scientific">Coxiella burnetii (strain RSA 493 / Nine Mile phase I)</name>
    <dbReference type="NCBI Taxonomy" id="227377"/>
    <lineage>
        <taxon>Bacteria</taxon>
        <taxon>Pseudomonadati</taxon>
        <taxon>Pseudomonadota</taxon>
        <taxon>Gammaproteobacteria</taxon>
        <taxon>Legionellales</taxon>
        <taxon>Coxiellaceae</taxon>
        <taxon>Coxiella</taxon>
    </lineage>
</organism>
<dbReference type="KEGG" id="cbu:CBU_1665"/>
<proteinExistence type="predicted"/>
<keyword evidence="2" id="KW-1185">Reference proteome</keyword>
<dbReference type="RefSeq" id="NP_820647.1">
    <property type="nucleotide sequence ID" value="NC_002971.4"/>
</dbReference>